<dbReference type="Proteomes" id="UP000011014">
    <property type="component" value="Unassembled WGS sequence"/>
</dbReference>
<protein>
    <submittedName>
        <fullName evidence="2">Uncharacterized protein</fullName>
    </submittedName>
</protein>
<evidence type="ECO:0000256" key="1">
    <source>
        <dbReference type="SAM" id="MobiDB-lite"/>
    </source>
</evidence>
<gene>
    <name evidence="2" type="ORF">GSOID_T00026397001</name>
</gene>
<accession>E4Z4Q4</accession>
<feature type="region of interest" description="Disordered" evidence="1">
    <location>
        <begin position="1"/>
        <end position="136"/>
    </location>
</feature>
<name>E4Z4Q4_OIKDI</name>
<proteinExistence type="predicted"/>
<evidence type="ECO:0000313" key="2">
    <source>
        <dbReference type="EMBL" id="CBY42682.1"/>
    </source>
</evidence>
<organism evidence="2">
    <name type="scientific">Oikopleura dioica</name>
    <name type="common">Tunicate</name>
    <dbReference type="NCBI Taxonomy" id="34765"/>
    <lineage>
        <taxon>Eukaryota</taxon>
        <taxon>Metazoa</taxon>
        <taxon>Chordata</taxon>
        <taxon>Tunicata</taxon>
        <taxon>Appendicularia</taxon>
        <taxon>Copelata</taxon>
        <taxon>Oikopleuridae</taxon>
        <taxon>Oikopleura</taxon>
    </lineage>
</organism>
<dbReference type="AlphaFoldDB" id="E4Z4Q4"/>
<dbReference type="EMBL" id="FN657398">
    <property type="protein sequence ID" value="CBY42682.1"/>
    <property type="molecule type" value="Genomic_DNA"/>
</dbReference>
<feature type="compositionally biased region" description="Polar residues" evidence="1">
    <location>
        <begin position="59"/>
        <end position="69"/>
    </location>
</feature>
<reference evidence="2" key="1">
    <citation type="journal article" date="2010" name="Science">
        <title>Plasticity of animal genome architecture unmasked by rapid evolution of a pelagic tunicate.</title>
        <authorList>
            <person name="Denoeud F."/>
            <person name="Henriet S."/>
            <person name="Mungpakdee S."/>
            <person name="Aury J.M."/>
            <person name="Da Silva C."/>
            <person name="Brinkmann H."/>
            <person name="Mikhaleva J."/>
            <person name="Olsen L.C."/>
            <person name="Jubin C."/>
            <person name="Canestro C."/>
            <person name="Bouquet J.M."/>
            <person name="Danks G."/>
            <person name="Poulain J."/>
            <person name="Campsteijn C."/>
            <person name="Adamski M."/>
            <person name="Cross I."/>
            <person name="Yadetie F."/>
            <person name="Muffato M."/>
            <person name="Louis A."/>
            <person name="Butcher S."/>
            <person name="Tsagkogeorga G."/>
            <person name="Konrad A."/>
            <person name="Singh S."/>
            <person name="Jensen M.F."/>
            <person name="Cong E.H."/>
            <person name="Eikeseth-Otteraa H."/>
            <person name="Noel B."/>
            <person name="Anthouard V."/>
            <person name="Porcel B.M."/>
            <person name="Kachouri-Lafond R."/>
            <person name="Nishino A."/>
            <person name="Ugolini M."/>
            <person name="Chourrout P."/>
            <person name="Nishida H."/>
            <person name="Aasland R."/>
            <person name="Huzurbazar S."/>
            <person name="Westhof E."/>
            <person name="Delsuc F."/>
            <person name="Lehrach H."/>
            <person name="Reinhardt R."/>
            <person name="Weissenbach J."/>
            <person name="Roy S.W."/>
            <person name="Artiguenave F."/>
            <person name="Postlethwait J.H."/>
            <person name="Manak J.R."/>
            <person name="Thompson E.M."/>
            <person name="Jaillon O."/>
            <person name="Du Pasquier L."/>
            <person name="Boudinot P."/>
            <person name="Liberles D.A."/>
            <person name="Volff J.N."/>
            <person name="Philippe H."/>
            <person name="Lenhard B."/>
            <person name="Roest Crollius H."/>
            <person name="Wincker P."/>
            <person name="Chourrout D."/>
        </authorList>
    </citation>
    <scope>NUCLEOTIDE SEQUENCE [LARGE SCALE GENOMIC DNA]</scope>
</reference>
<feature type="non-terminal residue" evidence="2">
    <location>
        <position position="1"/>
    </location>
</feature>
<sequence>EELEHVRKPGKAEKTPVLDKKAEEKILLKKSESEVTDQPRRSDTSNSRRSFPKPDLLPVNSSAGPSSESGPDAPVILNPQSGLRKLIEKVESEDNEIEEMDTSQLIERSTKKEEPVAADSLSEAFENRDASTSTSRCKPEKWSQTFAKVTKAILQDCNTFDRILRIRKPS</sequence>
<feature type="compositionally biased region" description="Basic and acidic residues" evidence="1">
    <location>
        <begin position="1"/>
        <end position="43"/>
    </location>
</feature>